<keyword evidence="1" id="KW-0732">Signal</keyword>
<dbReference type="AlphaFoldDB" id="A0ABD3NBE6"/>
<evidence type="ECO:0000313" key="3">
    <source>
        <dbReference type="Proteomes" id="UP001530400"/>
    </source>
</evidence>
<dbReference type="Proteomes" id="UP001530400">
    <property type="component" value="Unassembled WGS sequence"/>
</dbReference>
<protein>
    <submittedName>
        <fullName evidence="2">Uncharacterized protein</fullName>
    </submittedName>
</protein>
<evidence type="ECO:0000256" key="1">
    <source>
        <dbReference type="SAM" id="SignalP"/>
    </source>
</evidence>
<reference evidence="2 3" key="1">
    <citation type="submission" date="2024-10" db="EMBL/GenBank/DDBJ databases">
        <title>Updated reference genomes for cyclostephanoid diatoms.</title>
        <authorList>
            <person name="Roberts W.R."/>
            <person name="Alverson A.J."/>
        </authorList>
    </citation>
    <scope>NUCLEOTIDE SEQUENCE [LARGE SCALE GENOMIC DNA]</scope>
    <source>
        <strain evidence="2 3">AJA010-31</strain>
    </source>
</reference>
<sequence>MPLTEQFQFCSLRLLFPLLLVLSASYRLYDEIIGTRDLTGLTPYQEYIPHQPRISASSSNAKKCQSPGVNSRHVNYTASFLHPTQWMKGEGDIYSGMWWQSIDSMLLTNYSKIGFLEAISFQSFRNNKRVIQTVDWLDVAVEHLSKYVKFFSGITDNEVRRAVEDRVAELIEGYIRRTKERCPPSPIQSAIPSTIAILPLRVSTLEKHYEVRLLKLQLTATIASLWVTGFPRAVIVGVSQNESLVASESFELLHDVTSSMELKYIHVETDDLGLVPKVALTRFQQLILQLAGDNTINNVEIEEWFGQHRPSKWKHVYFTEPDLILHIRPEATQSLSQELDKGHIINAHRLQPLPHTHQFSDIIENISVQNPFSALKLENKVLPNKELFALVHSLNPTDGDVCCDQGKFYPGNLNDSSLPVVKRKGCWLWEFCGFGPNANHSDWNATLKNHELLLKHPFISLVQGTQIPLVHHGQRVCIPRSDGTFCSNVNEG</sequence>
<dbReference type="EMBL" id="JALLPJ020001238">
    <property type="protein sequence ID" value="KAL3773322.1"/>
    <property type="molecule type" value="Genomic_DNA"/>
</dbReference>
<accession>A0ABD3NBE6</accession>
<gene>
    <name evidence="2" type="ORF">ACHAWO_002905</name>
</gene>
<feature type="chain" id="PRO_5044741939" evidence="1">
    <location>
        <begin position="26"/>
        <end position="492"/>
    </location>
</feature>
<evidence type="ECO:0000313" key="2">
    <source>
        <dbReference type="EMBL" id="KAL3773322.1"/>
    </source>
</evidence>
<keyword evidence="3" id="KW-1185">Reference proteome</keyword>
<proteinExistence type="predicted"/>
<feature type="signal peptide" evidence="1">
    <location>
        <begin position="1"/>
        <end position="25"/>
    </location>
</feature>
<organism evidence="2 3">
    <name type="scientific">Cyclotella atomus</name>
    <dbReference type="NCBI Taxonomy" id="382360"/>
    <lineage>
        <taxon>Eukaryota</taxon>
        <taxon>Sar</taxon>
        <taxon>Stramenopiles</taxon>
        <taxon>Ochrophyta</taxon>
        <taxon>Bacillariophyta</taxon>
        <taxon>Coscinodiscophyceae</taxon>
        <taxon>Thalassiosirophycidae</taxon>
        <taxon>Stephanodiscales</taxon>
        <taxon>Stephanodiscaceae</taxon>
        <taxon>Cyclotella</taxon>
    </lineage>
</organism>
<comment type="caution">
    <text evidence="2">The sequence shown here is derived from an EMBL/GenBank/DDBJ whole genome shotgun (WGS) entry which is preliminary data.</text>
</comment>
<name>A0ABD3NBE6_9STRA</name>